<dbReference type="RefSeq" id="XP_021338639.1">
    <property type="nucleotide sequence ID" value="XM_021482079.1"/>
</dbReference>
<gene>
    <name evidence="5" type="ORF">BMR1_03g02630</name>
</gene>
<dbReference type="EC" id="3.1.2.4" evidence="2"/>
<dbReference type="GO" id="GO:0006574">
    <property type="term" value="P:L-valine catabolic process"/>
    <property type="evidence" value="ECO:0007669"/>
    <property type="project" value="TreeGrafter"/>
</dbReference>
<dbReference type="Gene3D" id="3.90.226.10">
    <property type="entry name" value="2-enoyl-CoA Hydratase, Chain A, domain 1"/>
    <property type="match status" value="1"/>
</dbReference>
<reference evidence="5 6" key="2">
    <citation type="journal article" date="2013" name="PLoS ONE">
        <title>Whole genome mapping and re-organization of the nuclear and mitochondrial genomes of Babesia microti isolates.</title>
        <authorList>
            <person name="Cornillot E."/>
            <person name="Dassouli A."/>
            <person name="Garg A."/>
            <person name="Pachikara N."/>
            <person name="Randazzo S."/>
            <person name="Depoix D."/>
            <person name="Carcy B."/>
            <person name="Delbecq S."/>
            <person name="Frutos R."/>
            <person name="Silva J.C."/>
            <person name="Sutton R."/>
            <person name="Krause P.J."/>
            <person name="Mamoun C.B."/>
        </authorList>
    </citation>
    <scope>NUCLEOTIDE SEQUENCE [LARGE SCALE GENOMIC DNA]</scope>
    <source>
        <strain evidence="5 6">RI</strain>
    </source>
</reference>
<dbReference type="PANTHER" id="PTHR43176">
    <property type="entry name" value="3-HYDROXYISOBUTYRYL-COA HYDROLASE-RELATED"/>
    <property type="match status" value="1"/>
</dbReference>
<dbReference type="Pfam" id="PF16113">
    <property type="entry name" value="ECH_2"/>
    <property type="match status" value="1"/>
</dbReference>
<evidence type="ECO:0000259" key="4">
    <source>
        <dbReference type="Pfam" id="PF16113"/>
    </source>
</evidence>
<dbReference type="AlphaFoldDB" id="A0A1R4AC19"/>
<evidence type="ECO:0000256" key="2">
    <source>
        <dbReference type="ARBA" id="ARBA00011915"/>
    </source>
</evidence>
<dbReference type="OrthoDB" id="16820at2759"/>
<evidence type="ECO:0000313" key="6">
    <source>
        <dbReference type="Proteomes" id="UP000002899"/>
    </source>
</evidence>
<name>A0A1R4AC19_BABMR</name>
<keyword evidence="3 5" id="KW-0378">Hydrolase</keyword>
<accession>A0A1R4AC19</accession>
<dbReference type="InterPro" id="IPR045004">
    <property type="entry name" value="ECH_dom"/>
</dbReference>
<dbReference type="GO" id="GO:0003860">
    <property type="term" value="F:3-hydroxyisobutyryl-CoA hydrolase activity"/>
    <property type="evidence" value="ECO:0007669"/>
    <property type="project" value="UniProtKB-EC"/>
</dbReference>
<keyword evidence="6" id="KW-1185">Reference proteome</keyword>
<dbReference type="VEuPathDB" id="PiroplasmaDB:BMR1_03g02630"/>
<evidence type="ECO:0000256" key="3">
    <source>
        <dbReference type="ARBA" id="ARBA00022801"/>
    </source>
</evidence>
<dbReference type="PANTHER" id="PTHR43176:SF3">
    <property type="entry name" value="3-HYDROXYISOBUTYRYL-COA HYDROLASE, MITOCHONDRIAL"/>
    <property type="match status" value="1"/>
</dbReference>
<comment type="catalytic activity">
    <reaction evidence="1">
        <text>3-hydroxy-2-methylpropanoyl-CoA + H2O = 3-hydroxy-2-methylpropanoate + CoA + H(+)</text>
        <dbReference type="Rhea" id="RHEA:20888"/>
        <dbReference type="ChEBI" id="CHEBI:11805"/>
        <dbReference type="ChEBI" id="CHEBI:15377"/>
        <dbReference type="ChEBI" id="CHEBI:15378"/>
        <dbReference type="ChEBI" id="CHEBI:57287"/>
        <dbReference type="ChEBI" id="CHEBI:57340"/>
        <dbReference type="EC" id="3.1.2.4"/>
    </reaction>
</comment>
<dbReference type="GeneID" id="24425168"/>
<dbReference type="SUPFAM" id="SSF52096">
    <property type="entry name" value="ClpP/crotonase"/>
    <property type="match status" value="1"/>
</dbReference>
<evidence type="ECO:0000313" key="5">
    <source>
        <dbReference type="EMBL" id="SJK86484.1"/>
    </source>
</evidence>
<protein>
    <recommendedName>
        <fullName evidence="2">3-hydroxyisobutyryl-CoA hydrolase</fullName>
        <ecNumber evidence="2">3.1.2.4</ecNumber>
    </recommendedName>
</protein>
<organism evidence="5 6">
    <name type="scientific">Babesia microti (strain RI)</name>
    <dbReference type="NCBI Taxonomy" id="1133968"/>
    <lineage>
        <taxon>Eukaryota</taxon>
        <taxon>Sar</taxon>
        <taxon>Alveolata</taxon>
        <taxon>Apicomplexa</taxon>
        <taxon>Aconoidasida</taxon>
        <taxon>Piroplasmida</taxon>
        <taxon>Babesiidae</taxon>
        <taxon>Babesia</taxon>
    </lineage>
</organism>
<proteinExistence type="predicted"/>
<dbReference type="InterPro" id="IPR029045">
    <property type="entry name" value="ClpP/crotonase-like_dom_sf"/>
</dbReference>
<reference evidence="5 6" key="3">
    <citation type="journal article" date="2016" name="Sci. Rep.">
        <title>Genome-wide diversity and gene expression profiling of Babesia microti isolates identify polymorphic genes that mediate host-pathogen interactions.</title>
        <authorList>
            <person name="Silva J.C."/>
            <person name="Cornillot E."/>
            <person name="McCracken C."/>
            <person name="Usmani-Brown S."/>
            <person name="Dwivedi A."/>
            <person name="Ifeonu O.O."/>
            <person name="Crabtree J."/>
            <person name="Gotia H.T."/>
            <person name="Virji A.Z."/>
            <person name="Reynes C."/>
            <person name="Colinge J."/>
            <person name="Kumar V."/>
            <person name="Lawres L."/>
            <person name="Pazzi J.E."/>
            <person name="Pablo J.V."/>
            <person name="Hung C."/>
            <person name="Brancato J."/>
            <person name="Kumari P."/>
            <person name="Orvis J."/>
            <person name="Tretina K."/>
            <person name="Chibucos M."/>
            <person name="Ott S."/>
            <person name="Sadzewicz L."/>
            <person name="Sengamalay N."/>
            <person name="Shetty A.C."/>
            <person name="Su Q."/>
            <person name="Tallon L."/>
            <person name="Fraser C.M."/>
            <person name="Frutos R."/>
            <person name="Molina D.M."/>
            <person name="Krause P.J."/>
            <person name="Ben Mamoun C."/>
        </authorList>
    </citation>
    <scope>NUCLEOTIDE SEQUENCE [LARGE SCALE GENOMIC DNA]</scope>
    <source>
        <strain evidence="5 6">RI</strain>
    </source>
</reference>
<reference evidence="5 6" key="1">
    <citation type="journal article" date="2012" name="Nucleic Acids Res.">
        <title>Sequencing of the smallest Apicomplexan genome from the human pathogen Babesia microti.</title>
        <authorList>
            <person name="Cornillot E."/>
            <person name="Hadj-Kaddour K."/>
            <person name="Dassouli A."/>
            <person name="Noel B."/>
            <person name="Ranwez V."/>
            <person name="Vacherie B."/>
            <person name="Augagneur Y."/>
            <person name="Bres V."/>
            <person name="Duclos A."/>
            <person name="Randazzo S."/>
            <person name="Carcy B."/>
            <person name="Debierre-Grockiego F."/>
            <person name="Delbecq S."/>
            <person name="Moubri-Menage K."/>
            <person name="Shams-Eldin H."/>
            <person name="Usmani-Brown S."/>
            <person name="Bringaud F."/>
            <person name="Wincker P."/>
            <person name="Vivares C.P."/>
            <person name="Schwarz R.T."/>
            <person name="Schetters T.P."/>
            <person name="Krause P.J."/>
            <person name="Gorenflot A."/>
            <person name="Berry V."/>
            <person name="Barbe V."/>
            <person name="Ben Mamoun C."/>
        </authorList>
    </citation>
    <scope>NUCLEOTIDE SEQUENCE [LARGE SCALE GENOMIC DNA]</scope>
    <source>
        <strain evidence="5 6">RI</strain>
    </source>
</reference>
<dbReference type="EMBL" id="LN871598">
    <property type="protein sequence ID" value="SJK86484.1"/>
    <property type="molecule type" value="Genomic_DNA"/>
</dbReference>
<evidence type="ECO:0000256" key="1">
    <source>
        <dbReference type="ARBA" id="ARBA00001709"/>
    </source>
</evidence>
<feature type="domain" description="Enoyl-CoA hydratase/isomerase" evidence="4">
    <location>
        <begin position="81"/>
        <end position="363"/>
    </location>
</feature>
<sequence length="491" mass="55913">MIKILNTTTIIRKSHRFLHTPRDYSITPEQLLFGSRFREWEHSDYGIDNNGLHSSVLSRNNVGLGFLILNSEYGCIEQNKLLYRRLRDLEVNIYKRYVVLTSMSRDTFNLGWDSMELLKLAESSHKTGDIDPKFKSHMIKLCDLIHLSTTYRKPLIIYANGDTGGYAISLWSLANRAAAYKHSTLMVNNLDYGWIIDGGLSCILSLIRGSLGEYIALTGCRIKGSDLINIGLGNRWISPDAFSLMEHTSSTQLSVSEQDAKVLLEEHSLYYPEISKNSIINWESVINHHFSLKSVEEIVCSLKRGTPTDIIESAGKSVTQVSNWERKTISILESRPPLAAKISLKLLRDAKRCKDMLMKEGDISPSLWNKLNNTRRICPTTTIEANQQLLRDTLVEELLIECLNNELNAAQGYIMSLDIVESIRAYITKNTKNYIEPKYKDCELKSMSNYICWEPKERGWFSLSSIPQLKKLNPDYNNSSGLDHDPTSVND</sequence>
<dbReference type="Proteomes" id="UP000002899">
    <property type="component" value="Chromosome III"/>
</dbReference>
<dbReference type="KEGG" id="bmic:BMR1_03g02630"/>
<dbReference type="InterPro" id="IPR032259">
    <property type="entry name" value="HIBYL-CoA-H"/>
</dbReference>